<comment type="caution">
    <text evidence="1">The sequence shown here is derived from an EMBL/GenBank/DDBJ whole genome shotgun (WGS) entry which is preliminary data.</text>
</comment>
<dbReference type="Proteomes" id="UP000189940">
    <property type="component" value="Unassembled WGS sequence"/>
</dbReference>
<dbReference type="AlphaFoldDB" id="A0A1V4HXM2"/>
<name>A0A1V4HXM2_NITVU</name>
<accession>A0A1V4HXM2</accession>
<keyword evidence="2" id="KW-1185">Reference proteome</keyword>
<evidence type="ECO:0000313" key="2">
    <source>
        <dbReference type="Proteomes" id="UP000189940"/>
    </source>
</evidence>
<reference evidence="1 2" key="1">
    <citation type="submission" date="2017-02" db="EMBL/GenBank/DDBJ databases">
        <title>Genome sequence of the nitrite-oxidizing bacterium Nitrobacter vulgaris strain Ab1.</title>
        <authorList>
            <person name="Mellbye B.L."/>
            <person name="Davis E.W."/>
            <person name="Spieck E."/>
            <person name="Chang J.H."/>
            <person name="Bottomley P.J."/>
            <person name="Sayavedra-Soto L.A."/>
        </authorList>
    </citation>
    <scope>NUCLEOTIDE SEQUENCE [LARGE SCALE GENOMIC DNA]</scope>
    <source>
        <strain evidence="1 2">Ab1</strain>
    </source>
</reference>
<organism evidence="1 2">
    <name type="scientific">Nitrobacter vulgaris</name>
    <dbReference type="NCBI Taxonomy" id="29421"/>
    <lineage>
        <taxon>Bacteria</taxon>
        <taxon>Pseudomonadati</taxon>
        <taxon>Pseudomonadota</taxon>
        <taxon>Alphaproteobacteria</taxon>
        <taxon>Hyphomicrobiales</taxon>
        <taxon>Nitrobacteraceae</taxon>
        <taxon>Nitrobacter</taxon>
    </lineage>
</organism>
<dbReference type="OrthoDB" id="7220707at2"/>
<evidence type="ECO:0000313" key="1">
    <source>
        <dbReference type="EMBL" id="OPH82728.1"/>
    </source>
</evidence>
<dbReference type="STRING" id="29421.B2M20_10925"/>
<protein>
    <submittedName>
        <fullName evidence="1">Uncharacterized protein</fullName>
    </submittedName>
</protein>
<proteinExistence type="predicted"/>
<dbReference type="EMBL" id="MWPQ01000041">
    <property type="protein sequence ID" value="OPH82728.1"/>
    <property type="molecule type" value="Genomic_DNA"/>
</dbReference>
<dbReference type="RefSeq" id="WP_079447075.1">
    <property type="nucleotide sequence ID" value="NZ_MWPQ01000041.1"/>
</dbReference>
<sequence>MSLQTQFLVQAFNAAKGDQLKPDRPIVCQSAEGARRTAQRLALSKAGVVAFSITSDDETGDYDEKPAIFYREGQVPDEFSEMP</sequence>
<gene>
    <name evidence="1" type="ORF">B2M20_10925</name>
</gene>